<keyword evidence="1" id="KW-0812">Transmembrane</keyword>
<name>A0A176WMJ5_MARPO</name>
<comment type="caution">
    <text evidence="2">The sequence shown here is derived from an EMBL/GenBank/DDBJ whole genome shotgun (WGS) entry which is preliminary data.</text>
</comment>
<accession>A0A176WMJ5</accession>
<feature type="transmembrane region" description="Helical" evidence="1">
    <location>
        <begin position="84"/>
        <end position="101"/>
    </location>
</feature>
<dbReference type="Proteomes" id="UP000077202">
    <property type="component" value="Unassembled WGS sequence"/>
</dbReference>
<sequence>MNNMQNNVIFYHGNYDAAGAYLLFYLSVWKSVGGSITIGAAVEVVAAGLEAVPESPLELLAFGVEVAEDSQIYVEEISVLQPPIPLLVITLLSFSISLSLLQGSKPQV</sequence>
<keyword evidence="1" id="KW-0472">Membrane</keyword>
<protein>
    <submittedName>
        <fullName evidence="2">Uncharacterized protein</fullName>
    </submittedName>
</protein>
<reference evidence="2" key="1">
    <citation type="submission" date="2016-03" db="EMBL/GenBank/DDBJ databases">
        <title>Mechanisms controlling the formation of the plant cell surface in tip-growing cells are functionally conserved among land plants.</title>
        <authorList>
            <person name="Honkanen S."/>
            <person name="Jones V.A."/>
            <person name="Morieri G."/>
            <person name="Champion C."/>
            <person name="Hetherington A.J."/>
            <person name="Kelly S."/>
            <person name="Saint-Marcoux D."/>
            <person name="Proust H."/>
            <person name="Prescott H."/>
            <person name="Dolan L."/>
        </authorList>
    </citation>
    <scope>NUCLEOTIDE SEQUENCE [LARGE SCALE GENOMIC DNA]</scope>
    <source>
        <tissue evidence="2">Whole gametophyte</tissue>
    </source>
</reference>
<dbReference type="EMBL" id="LVLJ01000455">
    <property type="protein sequence ID" value="OAE34094.1"/>
    <property type="molecule type" value="Genomic_DNA"/>
</dbReference>
<keyword evidence="3" id="KW-1185">Reference proteome</keyword>
<proteinExistence type="predicted"/>
<organism evidence="2 3">
    <name type="scientific">Marchantia polymorpha subsp. ruderalis</name>
    <dbReference type="NCBI Taxonomy" id="1480154"/>
    <lineage>
        <taxon>Eukaryota</taxon>
        <taxon>Viridiplantae</taxon>
        <taxon>Streptophyta</taxon>
        <taxon>Embryophyta</taxon>
        <taxon>Marchantiophyta</taxon>
        <taxon>Marchantiopsida</taxon>
        <taxon>Marchantiidae</taxon>
        <taxon>Marchantiales</taxon>
        <taxon>Marchantiaceae</taxon>
        <taxon>Marchantia</taxon>
    </lineage>
</organism>
<evidence type="ECO:0000313" key="2">
    <source>
        <dbReference type="EMBL" id="OAE34094.1"/>
    </source>
</evidence>
<dbReference type="AlphaFoldDB" id="A0A176WMJ5"/>
<evidence type="ECO:0000313" key="3">
    <source>
        <dbReference type="Proteomes" id="UP000077202"/>
    </source>
</evidence>
<evidence type="ECO:0000256" key="1">
    <source>
        <dbReference type="SAM" id="Phobius"/>
    </source>
</evidence>
<gene>
    <name evidence="2" type="ORF">AXG93_2891s1180</name>
</gene>
<keyword evidence="1" id="KW-1133">Transmembrane helix</keyword>